<evidence type="ECO:0000313" key="2">
    <source>
        <dbReference type="EMBL" id="MCO6048961.1"/>
    </source>
</evidence>
<dbReference type="PANTHER" id="PTHR34818:SF1">
    <property type="entry name" value="PROTEIN BLI-3"/>
    <property type="match status" value="1"/>
</dbReference>
<dbReference type="InterPro" id="IPR012349">
    <property type="entry name" value="Split_barrel_FMN-bd"/>
</dbReference>
<dbReference type="InterPro" id="IPR038725">
    <property type="entry name" value="YdaG_split_barrel_FMN-bd"/>
</dbReference>
<keyword evidence="3" id="KW-1185">Reference proteome</keyword>
<name>A0ABT1C4A3_9HYPH</name>
<dbReference type="InterPro" id="IPR052917">
    <property type="entry name" value="Stress-Dev_Protein"/>
</dbReference>
<gene>
    <name evidence="2" type="ORF">NGM99_04050</name>
</gene>
<dbReference type="Gene3D" id="2.30.110.10">
    <property type="entry name" value="Electron Transport, Fmn-binding Protein, Chain A"/>
    <property type="match status" value="1"/>
</dbReference>
<dbReference type="Pfam" id="PF16242">
    <property type="entry name" value="Pyrid_ox_like"/>
    <property type="match status" value="1"/>
</dbReference>
<accession>A0ABT1C4A3</accession>
<dbReference type="EMBL" id="JAMXQS010000002">
    <property type="protein sequence ID" value="MCO6048961.1"/>
    <property type="molecule type" value="Genomic_DNA"/>
</dbReference>
<evidence type="ECO:0000259" key="1">
    <source>
        <dbReference type="Pfam" id="PF16242"/>
    </source>
</evidence>
<dbReference type="SUPFAM" id="SSF50475">
    <property type="entry name" value="FMN-binding split barrel"/>
    <property type="match status" value="1"/>
</dbReference>
<dbReference type="Proteomes" id="UP001205906">
    <property type="component" value="Unassembled WGS sequence"/>
</dbReference>
<organism evidence="2 3">
    <name type="scientific">Mesorhizobium liriopis</name>
    <dbReference type="NCBI Taxonomy" id="2953882"/>
    <lineage>
        <taxon>Bacteria</taxon>
        <taxon>Pseudomonadati</taxon>
        <taxon>Pseudomonadota</taxon>
        <taxon>Alphaproteobacteria</taxon>
        <taxon>Hyphomicrobiales</taxon>
        <taxon>Phyllobacteriaceae</taxon>
        <taxon>Mesorhizobium</taxon>
    </lineage>
</organism>
<dbReference type="RefSeq" id="WP_252816253.1">
    <property type="nucleotide sequence ID" value="NZ_JAMXQS010000002.1"/>
</dbReference>
<comment type="caution">
    <text evidence="2">The sequence shown here is derived from an EMBL/GenBank/DDBJ whole genome shotgun (WGS) entry which is preliminary data.</text>
</comment>
<dbReference type="PANTHER" id="PTHR34818">
    <property type="entry name" value="PROTEIN BLI-3"/>
    <property type="match status" value="1"/>
</dbReference>
<reference evidence="2 3" key="1">
    <citation type="submission" date="2022-06" db="EMBL/GenBank/DDBJ databases">
        <title>Mesorhizobium sp. strain RP14 Genome sequencing and assembly.</title>
        <authorList>
            <person name="Kim I."/>
        </authorList>
    </citation>
    <scope>NUCLEOTIDE SEQUENCE [LARGE SCALE GENOMIC DNA]</scope>
    <source>
        <strain evidence="3">RP14(2022)</strain>
    </source>
</reference>
<proteinExistence type="predicted"/>
<protein>
    <submittedName>
        <fullName evidence="2">Pyridoxamine 5'-phosphate oxidase family protein</fullName>
    </submittedName>
</protein>
<sequence length="166" mass="18620">MSKYGELPEEEAKTKIWESAEKIGICMFVTWDGERQRARPVAARPHREEGALYVLTDLHGQKDDQIERFPIVTLAFADNSDNTYLSITGHATMSNDRAKIKELWSVFDKIFWESPEDPSIRLITVKPDDAEIWDGVGKVRAGLAMAAKLTTGAELHMGDNAKVDSL</sequence>
<feature type="domain" description="General stress protein FMN-binding split barrel" evidence="1">
    <location>
        <begin position="12"/>
        <end position="154"/>
    </location>
</feature>
<evidence type="ECO:0000313" key="3">
    <source>
        <dbReference type="Proteomes" id="UP001205906"/>
    </source>
</evidence>